<dbReference type="Gene3D" id="3.30.70.60">
    <property type="match status" value="1"/>
</dbReference>
<keyword evidence="1" id="KW-0472">Membrane</keyword>
<organism evidence="2 3">
    <name type="scientific">candidate division WS6 bacterium GW2011_GWC1_33_20</name>
    <dbReference type="NCBI Taxonomy" id="1619089"/>
    <lineage>
        <taxon>Bacteria</taxon>
        <taxon>Candidatus Dojkabacteria</taxon>
    </lineage>
</organism>
<evidence type="ECO:0000313" key="2">
    <source>
        <dbReference type="EMBL" id="KKP44279.1"/>
    </source>
</evidence>
<evidence type="ECO:0000313" key="3">
    <source>
        <dbReference type="Proteomes" id="UP000034302"/>
    </source>
</evidence>
<dbReference type="InterPro" id="IPR014717">
    <property type="entry name" value="Transl_elong_EF1B/ribsomal_bS6"/>
</dbReference>
<proteinExistence type="predicted"/>
<keyword evidence="1" id="KW-0812">Transmembrane</keyword>
<keyword evidence="1" id="KW-1133">Transmembrane helix</keyword>
<protein>
    <submittedName>
        <fullName evidence="2">Uncharacterized protein</fullName>
    </submittedName>
</protein>
<dbReference type="EMBL" id="LBOV01000004">
    <property type="protein sequence ID" value="KKP44279.1"/>
    <property type="molecule type" value="Genomic_DNA"/>
</dbReference>
<comment type="caution">
    <text evidence="2">The sequence shown here is derived from an EMBL/GenBank/DDBJ whole genome shotgun (WGS) entry which is preliminary data.</text>
</comment>
<reference evidence="2 3" key="1">
    <citation type="journal article" date="2015" name="Nature">
        <title>rRNA introns, odd ribosomes, and small enigmatic genomes across a large radiation of phyla.</title>
        <authorList>
            <person name="Brown C.T."/>
            <person name="Hug L.A."/>
            <person name="Thomas B.C."/>
            <person name="Sharon I."/>
            <person name="Castelle C.J."/>
            <person name="Singh A."/>
            <person name="Wilkins M.J."/>
            <person name="Williams K.H."/>
            <person name="Banfield J.F."/>
        </authorList>
    </citation>
    <scope>NUCLEOTIDE SEQUENCE [LARGE SCALE GENOMIC DNA]</scope>
</reference>
<gene>
    <name evidence="2" type="ORF">UR34_C0004G0020</name>
</gene>
<sequence length="205" mass="23134">MAGLAKSSKVEYVKIIKDGPSKQAELIFTGLTFIFGTLLIVFAVVPTIKTVFTISDEIKEKERITVALKDKLKALTSLDEQYNEQESTFDDLSLVFPTSLNFSLLLSNMDAVVTRNNFILDSIGFSEYKKEGFDIKTASLEPYSVRISVSGKKVYLMNLLKDLEAMPMYPVIESINYGSDLDENGNTNYSLQLMIYHIENVNFYD</sequence>
<accession>A0A0F9ZJL0</accession>
<evidence type="ECO:0000256" key="1">
    <source>
        <dbReference type="SAM" id="Phobius"/>
    </source>
</evidence>
<name>A0A0F9ZJL0_9BACT</name>
<dbReference type="AlphaFoldDB" id="A0A0F9ZJL0"/>
<dbReference type="Proteomes" id="UP000034302">
    <property type="component" value="Unassembled WGS sequence"/>
</dbReference>
<feature type="transmembrane region" description="Helical" evidence="1">
    <location>
        <begin position="26"/>
        <end position="45"/>
    </location>
</feature>